<comment type="similarity">
    <text evidence="1">Belongs to the SGT family.</text>
</comment>
<reference evidence="7 8" key="1">
    <citation type="submission" date="2016-05" db="EMBL/GenBank/DDBJ databases">
        <title>Genome sequencing reveals origins of a unique bacterial endosymbiosis in the earliest lineages of terrestrial Fungi.</title>
        <authorList>
            <consortium name="DOE Joint Genome Institute"/>
            <person name="Uehling J."/>
            <person name="Gryganskyi A."/>
            <person name="Hameed K."/>
            <person name="Tschaplinski T."/>
            <person name="Misztal P."/>
            <person name="Wu S."/>
            <person name="Desiro A."/>
            <person name="Vande Pol N."/>
            <person name="Du Z.-Y."/>
            <person name="Zienkiewicz A."/>
            <person name="Zienkiewicz K."/>
            <person name="Morin E."/>
            <person name="Tisserant E."/>
            <person name="Splivallo R."/>
            <person name="Hainaut M."/>
            <person name="Henrissat B."/>
            <person name="Ohm R."/>
            <person name="Kuo A."/>
            <person name="Yan J."/>
            <person name="Lipzen A."/>
            <person name="Nolan M."/>
            <person name="Labutti K."/>
            <person name="Barry K."/>
            <person name="Goldstein A."/>
            <person name="Labbe J."/>
            <person name="Schadt C."/>
            <person name="Tuskan G."/>
            <person name="Grigoriev I."/>
            <person name="Martin F."/>
            <person name="Vilgalys R."/>
            <person name="Bonito G."/>
        </authorList>
    </citation>
    <scope>NUCLEOTIDE SEQUENCE [LARGE SCALE GENOMIC DNA]</scope>
    <source>
        <strain evidence="7 8">AG-77</strain>
    </source>
</reference>
<gene>
    <name evidence="7" type="ORF">K457DRAFT_124382</name>
</gene>
<dbReference type="Gene3D" id="1.25.40.10">
    <property type="entry name" value="Tetratricopeptide repeat domain"/>
    <property type="match status" value="1"/>
</dbReference>
<dbReference type="GO" id="GO:0072380">
    <property type="term" value="C:TRC complex"/>
    <property type="evidence" value="ECO:0007669"/>
    <property type="project" value="TreeGrafter"/>
</dbReference>
<feature type="region of interest" description="Disordered" evidence="5">
    <location>
        <begin position="242"/>
        <end position="269"/>
    </location>
</feature>
<dbReference type="InterPro" id="IPR019734">
    <property type="entry name" value="TPR_rpt"/>
</dbReference>
<dbReference type="GO" id="GO:0006620">
    <property type="term" value="P:post-translational protein targeting to endoplasmic reticulum membrane"/>
    <property type="evidence" value="ECO:0007669"/>
    <property type="project" value="TreeGrafter"/>
</dbReference>
<feature type="compositionally biased region" description="Low complexity" evidence="5">
    <location>
        <begin position="89"/>
        <end position="110"/>
    </location>
</feature>
<dbReference type="PROSITE" id="PS50005">
    <property type="entry name" value="TPR"/>
    <property type="match status" value="2"/>
</dbReference>
<feature type="repeat" description="TPR" evidence="4">
    <location>
        <begin position="170"/>
        <end position="203"/>
    </location>
</feature>
<evidence type="ECO:0000256" key="3">
    <source>
        <dbReference type="ARBA" id="ARBA00022803"/>
    </source>
</evidence>
<dbReference type="STRING" id="1314771.A0A197K1M4"/>
<dbReference type="GO" id="GO:0016020">
    <property type="term" value="C:membrane"/>
    <property type="evidence" value="ECO:0007669"/>
    <property type="project" value="TreeGrafter"/>
</dbReference>
<organism evidence="7 8">
    <name type="scientific">Linnemannia elongata AG-77</name>
    <dbReference type="NCBI Taxonomy" id="1314771"/>
    <lineage>
        <taxon>Eukaryota</taxon>
        <taxon>Fungi</taxon>
        <taxon>Fungi incertae sedis</taxon>
        <taxon>Mucoromycota</taxon>
        <taxon>Mortierellomycotina</taxon>
        <taxon>Mortierellomycetes</taxon>
        <taxon>Mortierellales</taxon>
        <taxon>Mortierellaceae</taxon>
        <taxon>Linnemannia</taxon>
    </lineage>
</organism>
<feature type="region of interest" description="Disordered" evidence="5">
    <location>
        <begin position="89"/>
        <end position="121"/>
    </location>
</feature>
<dbReference type="Gene3D" id="1.20.5.420">
    <property type="entry name" value="Immunoglobulin FC, subunit C"/>
    <property type="match status" value="1"/>
</dbReference>
<dbReference type="InterPro" id="IPR011990">
    <property type="entry name" value="TPR-like_helical_dom_sf"/>
</dbReference>
<evidence type="ECO:0000259" key="6">
    <source>
        <dbReference type="Pfam" id="PF16546"/>
    </source>
</evidence>
<evidence type="ECO:0000256" key="5">
    <source>
        <dbReference type="SAM" id="MobiDB-lite"/>
    </source>
</evidence>
<dbReference type="Pfam" id="PF16546">
    <property type="entry name" value="SGTA_dimer"/>
    <property type="match status" value="1"/>
</dbReference>
<feature type="domain" description="SGTA homodimerisation" evidence="6">
    <location>
        <begin position="6"/>
        <end position="70"/>
    </location>
</feature>
<dbReference type="InterPro" id="IPR047150">
    <property type="entry name" value="SGT"/>
</dbReference>
<feature type="region of interest" description="Disordered" evidence="5">
    <location>
        <begin position="355"/>
        <end position="379"/>
    </location>
</feature>
<feature type="repeat" description="TPR" evidence="4">
    <location>
        <begin position="204"/>
        <end position="237"/>
    </location>
</feature>
<dbReference type="Proteomes" id="UP000078512">
    <property type="component" value="Unassembled WGS sequence"/>
</dbReference>
<dbReference type="Pfam" id="PF13414">
    <property type="entry name" value="TPR_11"/>
    <property type="match status" value="1"/>
</dbReference>
<dbReference type="GO" id="GO:0060090">
    <property type="term" value="F:molecular adaptor activity"/>
    <property type="evidence" value="ECO:0007669"/>
    <property type="project" value="TreeGrafter"/>
</dbReference>
<dbReference type="AlphaFoldDB" id="A0A197K1M4"/>
<proteinExistence type="inferred from homology"/>
<dbReference type="Pfam" id="PF00515">
    <property type="entry name" value="TPR_1"/>
    <property type="match status" value="1"/>
</dbReference>
<dbReference type="SUPFAM" id="SSF48452">
    <property type="entry name" value="TPR-like"/>
    <property type="match status" value="1"/>
</dbReference>
<sequence length="379" mass="39897">MADEKQKHLVFSILEFLQTSLNNGTIKQDDSEGIEVAIQCIGEAFGVDLNDAAQAQAYSTKPATLVSIFDVFVNAQKKLGNKTAAAASAASSASSTPATPAAPTSIPKAAEPTAEEKKNAEDLKVAGKDYYRFNWNSSGICESNRKVNEKEYAEAIRLYGEAIVLNPKNAVYYANRAAAYSQMGDHQNAITDSLKAAEVDPSYSKAYSRLGHAYFSVGKYKEAVTAYEKGLTLEPNNATMKSSLATARTKARDNEVTPSARSGGAGAGAGGMPAGFPDLSALGGGAGGMPDLASLMANPALMNMAQQMMQSGALNSLMSNPAMQQMAQRMMAGGERPNIEEMMRDPQIAEAARGLMGGMGGAPQQPPRGGDDESLSSRH</sequence>
<dbReference type="PROSITE" id="PS50293">
    <property type="entry name" value="TPR_REGION"/>
    <property type="match status" value="1"/>
</dbReference>
<evidence type="ECO:0000256" key="4">
    <source>
        <dbReference type="PROSITE-ProRule" id="PRU00339"/>
    </source>
</evidence>
<dbReference type="FunFam" id="1.20.5.420:FF:000005">
    <property type="entry name" value="Hsc70 cochaperone (SGT), putative"/>
    <property type="match status" value="1"/>
</dbReference>
<dbReference type="PANTHER" id="PTHR45831:SF2">
    <property type="entry name" value="LD24721P"/>
    <property type="match status" value="1"/>
</dbReference>
<dbReference type="EMBL" id="KV442030">
    <property type="protein sequence ID" value="OAQ31390.1"/>
    <property type="molecule type" value="Genomic_DNA"/>
</dbReference>
<evidence type="ECO:0000256" key="2">
    <source>
        <dbReference type="ARBA" id="ARBA00022737"/>
    </source>
</evidence>
<dbReference type="PANTHER" id="PTHR45831">
    <property type="entry name" value="LD24721P"/>
    <property type="match status" value="1"/>
</dbReference>
<name>A0A197K1M4_9FUNG</name>
<keyword evidence="2" id="KW-0677">Repeat</keyword>
<accession>A0A197K1M4</accession>
<dbReference type="SMART" id="SM00028">
    <property type="entry name" value="TPR"/>
    <property type="match status" value="2"/>
</dbReference>
<dbReference type="OrthoDB" id="2335338at2759"/>
<keyword evidence="8" id="KW-1185">Reference proteome</keyword>
<dbReference type="InterPro" id="IPR032374">
    <property type="entry name" value="SGTA_dimer"/>
</dbReference>
<evidence type="ECO:0000256" key="1">
    <source>
        <dbReference type="ARBA" id="ARBA00008175"/>
    </source>
</evidence>
<protein>
    <submittedName>
        <fullName evidence="7">TPR-like protein</fullName>
    </submittedName>
</protein>
<evidence type="ECO:0000313" key="7">
    <source>
        <dbReference type="EMBL" id="OAQ31390.1"/>
    </source>
</evidence>
<evidence type="ECO:0000313" key="8">
    <source>
        <dbReference type="Proteomes" id="UP000078512"/>
    </source>
</evidence>
<keyword evidence="3 4" id="KW-0802">TPR repeat</keyword>